<dbReference type="Proteomes" id="UP001150641">
    <property type="component" value="Unassembled WGS sequence"/>
</dbReference>
<dbReference type="InterPro" id="IPR000182">
    <property type="entry name" value="GNAT_dom"/>
</dbReference>
<dbReference type="InterPro" id="IPR016181">
    <property type="entry name" value="Acyl_CoA_acyltransferase"/>
</dbReference>
<name>A0A9X2WAV0_9ENTR</name>
<protein>
    <submittedName>
        <fullName evidence="2">GNAT family N-acetyltransferase</fullName>
    </submittedName>
</protein>
<proteinExistence type="predicted"/>
<dbReference type="SUPFAM" id="SSF55729">
    <property type="entry name" value="Acyl-CoA N-acyltransferases (Nat)"/>
    <property type="match status" value="1"/>
</dbReference>
<keyword evidence="3" id="KW-1185">Reference proteome</keyword>
<evidence type="ECO:0000313" key="3">
    <source>
        <dbReference type="Proteomes" id="UP001150641"/>
    </source>
</evidence>
<evidence type="ECO:0000313" key="2">
    <source>
        <dbReference type="EMBL" id="MCT4704160.1"/>
    </source>
</evidence>
<dbReference type="Gene3D" id="3.40.630.30">
    <property type="match status" value="1"/>
</dbReference>
<organism evidence="2 3">
    <name type="scientific">Dryocola boscaweniae</name>
    <dbReference type="NCBI Taxonomy" id="2925397"/>
    <lineage>
        <taxon>Bacteria</taxon>
        <taxon>Pseudomonadati</taxon>
        <taxon>Pseudomonadota</taxon>
        <taxon>Gammaproteobacteria</taxon>
        <taxon>Enterobacterales</taxon>
        <taxon>Enterobacteriaceae</taxon>
        <taxon>Dryocola</taxon>
    </lineage>
</organism>
<dbReference type="Pfam" id="PF13302">
    <property type="entry name" value="Acetyltransf_3"/>
    <property type="match status" value="1"/>
</dbReference>
<dbReference type="AlphaFoldDB" id="A0A9X2WAV0"/>
<dbReference type="GO" id="GO:0016747">
    <property type="term" value="F:acyltransferase activity, transferring groups other than amino-acyl groups"/>
    <property type="evidence" value="ECO:0007669"/>
    <property type="project" value="InterPro"/>
</dbReference>
<gene>
    <name evidence="2" type="ORF">MUA00_20490</name>
</gene>
<comment type="caution">
    <text evidence="2">The sequence shown here is derived from an EMBL/GenBank/DDBJ whole genome shotgun (WGS) entry which is preliminary data.</text>
</comment>
<dbReference type="PANTHER" id="PTHR43792">
    <property type="entry name" value="GNAT FAMILY, PUTATIVE (AFU_ORTHOLOGUE AFUA_3G00765)-RELATED-RELATED"/>
    <property type="match status" value="1"/>
</dbReference>
<reference evidence="2" key="1">
    <citation type="submission" date="2022-03" db="EMBL/GenBank/DDBJ databases">
        <title>Proposal of a novel genus Dryocolo and two novel species.</title>
        <authorList>
            <person name="Maddock D.W."/>
            <person name="Brady C.L."/>
            <person name="Denman S."/>
            <person name="Arnold D."/>
        </authorList>
    </citation>
    <scope>NUCLEOTIDE SEQUENCE</scope>
    <source>
        <strain evidence="2">H6W4</strain>
    </source>
</reference>
<accession>A0A9X2WAV0</accession>
<dbReference type="EMBL" id="JALHAP010000082">
    <property type="protein sequence ID" value="MCT4704160.1"/>
    <property type="molecule type" value="Genomic_DNA"/>
</dbReference>
<evidence type="ECO:0000259" key="1">
    <source>
        <dbReference type="Pfam" id="PF13302"/>
    </source>
</evidence>
<dbReference type="PANTHER" id="PTHR43792:SF1">
    <property type="entry name" value="N-ACETYLTRANSFERASE DOMAIN-CONTAINING PROTEIN"/>
    <property type="match status" value="1"/>
</dbReference>
<dbReference type="InterPro" id="IPR051531">
    <property type="entry name" value="N-acetyltransferase"/>
</dbReference>
<feature type="domain" description="N-acetyltransferase" evidence="1">
    <location>
        <begin position="5"/>
        <end position="83"/>
    </location>
</feature>
<sequence>MCLVNPERIIGFGGLNILSYADISIINLGYCFATEAWGKGLATEFSGCAVKYGFDEIKLPEISTVVRGNHLASQKVLQKAGLKYIRDIHDVKDAPPSLLYSLTLNEWVRKLK</sequence>